<dbReference type="Pfam" id="PF00144">
    <property type="entry name" value="Beta-lactamase"/>
    <property type="match status" value="1"/>
</dbReference>
<proteinExistence type="predicted"/>
<keyword evidence="3" id="KW-1185">Reference proteome</keyword>
<dbReference type="MEROPS" id="S12.950"/>
<reference evidence="3" key="1">
    <citation type="submission" date="2009-09" db="EMBL/GenBank/DDBJ databases">
        <title>The complete genome of Nakamurella multipartita DSM 44233.</title>
        <authorList>
            <consortium name="US DOE Joint Genome Institute (JGI-PGF)"/>
            <person name="Lucas S."/>
            <person name="Copeland A."/>
            <person name="Lapidus A."/>
            <person name="Glavina del Rio T."/>
            <person name="Dalin E."/>
            <person name="Tice H."/>
            <person name="Bruce D."/>
            <person name="Goodwin L."/>
            <person name="Pitluck S."/>
            <person name="Kyrpides N."/>
            <person name="Mavromatis K."/>
            <person name="Ivanova N."/>
            <person name="Ovchinnikova G."/>
            <person name="Sims D."/>
            <person name="Meincke L."/>
            <person name="Brettin T."/>
            <person name="Detter J.C."/>
            <person name="Han C."/>
            <person name="Larimer F."/>
            <person name="Land M."/>
            <person name="Hauser L."/>
            <person name="Markowitz V."/>
            <person name="Cheng J.-F."/>
            <person name="Hugenholtz P."/>
            <person name="Woyke T."/>
            <person name="Wu D."/>
            <person name="Klenk H.-P."/>
            <person name="Eisen J.A."/>
        </authorList>
    </citation>
    <scope>NUCLEOTIDE SEQUENCE [LARGE SCALE GENOMIC DNA]</scope>
    <source>
        <strain evidence="3">ATCC 700099 / DSM 44233 / CIP 104796 / JCM 9543 / NBRC 105858 / Y-104</strain>
    </source>
</reference>
<dbReference type="InterPro" id="IPR050789">
    <property type="entry name" value="Diverse_Enzym_Activities"/>
</dbReference>
<protein>
    <submittedName>
        <fullName evidence="2">Beta-lactamase</fullName>
    </submittedName>
</protein>
<dbReference type="InterPro" id="IPR012338">
    <property type="entry name" value="Beta-lactam/transpept-like"/>
</dbReference>
<reference evidence="2 3" key="2">
    <citation type="journal article" date="2010" name="Stand. Genomic Sci.">
        <title>Complete genome sequence of Nakamurella multipartita type strain (Y-104).</title>
        <authorList>
            <person name="Tice H."/>
            <person name="Mayilraj S."/>
            <person name="Sims D."/>
            <person name="Lapidus A."/>
            <person name="Nolan M."/>
            <person name="Lucas S."/>
            <person name="Glavina Del Rio T."/>
            <person name="Copeland A."/>
            <person name="Cheng J.F."/>
            <person name="Meincke L."/>
            <person name="Bruce D."/>
            <person name="Goodwin L."/>
            <person name="Pitluck S."/>
            <person name="Ivanova N."/>
            <person name="Mavromatis K."/>
            <person name="Ovchinnikova G."/>
            <person name="Pati A."/>
            <person name="Chen A."/>
            <person name="Palaniappan K."/>
            <person name="Land M."/>
            <person name="Hauser L."/>
            <person name="Chang Y.J."/>
            <person name="Jeffries C.D."/>
            <person name="Detter J.C."/>
            <person name="Brettin T."/>
            <person name="Rohde M."/>
            <person name="Goker M."/>
            <person name="Bristow J."/>
            <person name="Eisen J.A."/>
            <person name="Markowitz V."/>
            <person name="Hugenholtz P."/>
            <person name="Kyrpides N.C."/>
            <person name="Klenk H.P."/>
            <person name="Chen F."/>
        </authorList>
    </citation>
    <scope>NUCLEOTIDE SEQUENCE [LARGE SCALE GENOMIC DNA]</scope>
    <source>
        <strain evidence="3">ATCC 700099 / DSM 44233 / CIP 104796 / JCM 9543 / NBRC 105858 / Y-104</strain>
    </source>
</reference>
<dbReference type="AlphaFoldDB" id="C8XEN8"/>
<evidence type="ECO:0000313" key="3">
    <source>
        <dbReference type="Proteomes" id="UP000002218"/>
    </source>
</evidence>
<evidence type="ECO:0000313" key="2">
    <source>
        <dbReference type="EMBL" id="ACV79789.1"/>
    </source>
</evidence>
<dbReference type="InterPro" id="IPR001466">
    <property type="entry name" value="Beta-lactam-related"/>
</dbReference>
<dbReference type="STRING" id="479431.Namu_3462"/>
<evidence type="ECO:0000259" key="1">
    <source>
        <dbReference type="Pfam" id="PF00144"/>
    </source>
</evidence>
<sequence>MSTQLDGTRIDSTTIDTASIDAASIDKVLQDAVSSGAVPHVAAIAADRDGIIYEGGAGVRIAGESQDPVTTSTQFRLMSMTKMVCTTVALQQLERGELDLDAPVDSYVPAFADVAVLEGFDGETPRLRPPASRATVRQLLTHTTGLGYWFWSPELREFERVTGVPNVVPGSAEAFQAPMLFDPGARFNYGINTDWLGRVVEAIAGTTLDVVIRDGVTGPLGMADTMFRLDPPRTANCVTVHVKGEDSAWVSAGEILNQEPDWWAGGHGLYSTPRDYIRFERALLRSGELDGVRILRPETVDAAFTNQIGELDVPADIPTADPPISDDIHFGPGWKWGFGLLLNTDDVPGGRRAGTGAWAGLFNTHFFIDRTTGICASIYTNSLPFASRHEAWQTYADFEAALYAAL</sequence>
<dbReference type="KEGG" id="nml:Namu_3462"/>
<dbReference type="PANTHER" id="PTHR43283">
    <property type="entry name" value="BETA-LACTAMASE-RELATED"/>
    <property type="match status" value="1"/>
</dbReference>
<gene>
    <name evidence="2" type="ordered locus">Namu_3462</name>
</gene>
<dbReference type="InParanoid" id="C8XEN8"/>
<dbReference type="RefSeq" id="WP_015748655.1">
    <property type="nucleotide sequence ID" value="NC_013235.1"/>
</dbReference>
<dbReference type="PANTHER" id="PTHR43283:SF3">
    <property type="entry name" value="BETA-LACTAMASE FAMILY PROTEIN (AFU_ORTHOLOGUE AFUA_5G07500)"/>
    <property type="match status" value="1"/>
</dbReference>
<dbReference type="eggNOG" id="COG1680">
    <property type="taxonomic scope" value="Bacteria"/>
</dbReference>
<accession>C8XEN8</accession>
<dbReference type="Proteomes" id="UP000002218">
    <property type="component" value="Chromosome"/>
</dbReference>
<organism evidence="2 3">
    <name type="scientific">Nakamurella multipartita (strain ATCC 700099 / DSM 44233 / CIP 104796 / JCM 9543 / NBRC 105858 / Y-104)</name>
    <name type="common">Microsphaera multipartita</name>
    <dbReference type="NCBI Taxonomy" id="479431"/>
    <lineage>
        <taxon>Bacteria</taxon>
        <taxon>Bacillati</taxon>
        <taxon>Actinomycetota</taxon>
        <taxon>Actinomycetes</taxon>
        <taxon>Nakamurellales</taxon>
        <taxon>Nakamurellaceae</taxon>
        <taxon>Nakamurella</taxon>
    </lineage>
</organism>
<feature type="domain" description="Beta-lactamase-related" evidence="1">
    <location>
        <begin position="25"/>
        <end position="395"/>
    </location>
</feature>
<name>C8XEN8_NAKMY</name>
<dbReference type="HOGENOM" id="CLU_020027_11_1_11"/>
<dbReference type="SUPFAM" id="SSF56601">
    <property type="entry name" value="beta-lactamase/transpeptidase-like"/>
    <property type="match status" value="1"/>
</dbReference>
<dbReference type="Gene3D" id="3.40.710.10">
    <property type="entry name" value="DD-peptidase/beta-lactamase superfamily"/>
    <property type="match status" value="1"/>
</dbReference>
<dbReference type="EMBL" id="CP001737">
    <property type="protein sequence ID" value="ACV79789.1"/>
    <property type="molecule type" value="Genomic_DNA"/>
</dbReference>